<dbReference type="HOGENOM" id="CLU_2940820_0_0_6"/>
<name>A0A077QG33_XENBV</name>
<organism evidence="1 2">
    <name type="scientific">Xenorhabdus bovienii str. Intermedium</name>
    <dbReference type="NCBI Taxonomy" id="1379677"/>
    <lineage>
        <taxon>Bacteria</taxon>
        <taxon>Pseudomonadati</taxon>
        <taxon>Pseudomonadota</taxon>
        <taxon>Gammaproteobacteria</taxon>
        <taxon>Enterobacterales</taxon>
        <taxon>Morganellaceae</taxon>
        <taxon>Xenorhabdus</taxon>
    </lineage>
</organism>
<dbReference type="Proteomes" id="UP000028480">
    <property type="component" value="Unassembled WGS sequence"/>
</dbReference>
<protein>
    <submittedName>
        <fullName evidence="1">Uncharacterized protein</fullName>
    </submittedName>
</protein>
<evidence type="ECO:0000313" key="2">
    <source>
        <dbReference type="Proteomes" id="UP000028480"/>
    </source>
</evidence>
<dbReference type="EMBL" id="CBTB010000098">
    <property type="protein sequence ID" value="CDH32098.1"/>
    <property type="molecule type" value="Genomic_DNA"/>
</dbReference>
<gene>
    <name evidence="1" type="ORF">XBI1_1870064</name>
</gene>
<proteinExistence type="predicted"/>
<evidence type="ECO:0000313" key="1">
    <source>
        <dbReference type="EMBL" id="CDH32098.1"/>
    </source>
</evidence>
<sequence>MTMNTLSHRRHDISDHIWNFSLEALASNKLQHPGSQSHVSFWLEQYSALIATDGGQNEDF</sequence>
<reference evidence="1" key="1">
    <citation type="submission" date="2013-07" db="EMBL/GenBank/DDBJ databases">
        <title>Sub-species coevolution in mutualistic symbiosis.</title>
        <authorList>
            <person name="Murfin K."/>
            <person name="Klassen J."/>
            <person name="Lee M."/>
            <person name="Forst S."/>
            <person name="Stock P."/>
            <person name="Goodrich-Blair H."/>
        </authorList>
    </citation>
    <scope>NUCLEOTIDE SEQUENCE [LARGE SCALE GENOMIC DNA]</scope>
    <source>
        <strain evidence="1">Intermedium</strain>
    </source>
</reference>
<accession>A0A077QG33</accession>
<comment type="caution">
    <text evidence="1">The sequence shown here is derived from an EMBL/GenBank/DDBJ whole genome shotgun (WGS) entry which is preliminary data.</text>
</comment>
<dbReference type="AlphaFoldDB" id="A0A077QG33"/>